<dbReference type="GO" id="GO:0003677">
    <property type="term" value="F:DNA binding"/>
    <property type="evidence" value="ECO:0007669"/>
    <property type="project" value="InterPro"/>
</dbReference>
<dbReference type="RefSeq" id="WP_132776087.1">
    <property type="nucleotide sequence ID" value="NZ_SMBZ01000002.1"/>
</dbReference>
<evidence type="ECO:0000259" key="3">
    <source>
        <dbReference type="Pfam" id="PF02371"/>
    </source>
</evidence>
<dbReference type="GO" id="GO:0004803">
    <property type="term" value="F:transposase activity"/>
    <property type="evidence" value="ECO:0007669"/>
    <property type="project" value="InterPro"/>
</dbReference>
<dbReference type="PANTHER" id="PTHR33055:SF15">
    <property type="entry name" value="TRANSPOSASE-RELATED"/>
    <property type="match status" value="1"/>
</dbReference>
<dbReference type="Pfam" id="PF02371">
    <property type="entry name" value="Transposase_20"/>
    <property type="match status" value="1"/>
</dbReference>
<protein>
    <submittedName>
        <fullName evidence="4">Transposase</fullName>
    </submittedName>
</protein>
<organism evidence="4 5">
    <name type="scientific">Sphingobacterium alimentarium</name>
    <dbReference type="NCBI Taxonomy" id="797292"/>
    <lineage>
        <taxon>Bacteria</taxon>
        <taxon>Pseudomonadati</taxon>
        <taxon>Bacteroidota</taxon>
        <taxon>Sphingobacteriia</taxon>
        <taxon>Sphingobacteriales</taxon>
        <taxon>Sphingobacteriaceae</taxon>
        <taxon>Sphingobacterium</taxon>
    </lineage>
</organism>
<keyword evidence="1" id="KW-0175">Coiled coil</keyword>
<reference evidence="4 5" key="1">
    <citation type="submission" date="2019-03" db="EMBL/GenBank/DDBJ databases">
        <title>Genomic Encyclopedia of Type Strains, Phase IV (KMG-IV): sequencing the most valuable type-strain genomes for metagenomic binning, comparative biology and taxonomic classification.</title>
        <authorList>
            <person name="Goeker M."/>
        </authorList>
    </citation>
    <scope>NUCLEOTIDE SEQUENCE [LARGE SCALE GENOMIC DNA]</scope>
    <source>
        <strain evidence="4 5">DSM 22362</strain>
    </source>
</reference>
<dbReference type="GO" id="GO:0006313">
    <property type="term" value="P:DNA transposition"/>
    <property type="evidence" value="ECO:0007669"/>
    <property type="project" value="InterPro"/>
</dbReference>
<keyword evidence="5" id="KW-1185">Reference proteome</keyword>
<dbReference type="PANTHER" id="PTHR33055">
    <property type="entry name" value="TRANSPOSASE FOR INSERTION SEQUENCE ELEMENT IS1111A"/>
    <property type="match status" value="1"/>
</dbReference>
<dbReference type="EMBL" id="SMBZ01000002">
    <property type="protein sequence ID" value="TCV20340.1"/>
    <property type="molecule type" value="Genomic_DNA"/>
</dbReference>
<dbReference type="Proteomes" id="UP000295197">
    <property type="component" value="Unassembled WGS sequence"/>
</dbReference>
<comment type="caution">
    <text evidence="4">The sequence shown here is derived from an EMBL/GenBank/DDBJ whole genome shotgun (WGS) entry which is preliminary data.</text>
</comment>
<dbReference type="InterPro" id="IPR047650">
    <property type="entry name" value="Transpos_IS110"/>
</dbReference>
<accession>A0A4R3W2K0</accession>
<dbReference type="AlphaFoldDB" id="A0A4R3W2K0"/>
<dbReference type="Pfam" id="PF01548">
    <property type="entry name" value="DEDD_Tnp_IS110"/>
    <property type="match status" value="1"/>
</dbReference>
<evidence type="ECO:0000259" key="2">
    <source>
        <dbReference type="Pfam" id="PF01548"/>
    </source>
</evidence>
<dbReference type="OrthoDB" id="9815354at2"/>
<dbReference type="InterPro" id="IPR002525">
    <property type="entry name" value="Transp_IS110-like_N"/>
</dbReference>
<feature type="domain" description="Transposase IS116/IS110/IS902 C-terminal" evidence="3">
    <location>
        <begin position="254"/>
        <end position="331"/>
    </location>
</feature>
<proteinExistence type="predicted"/>
<evidence type="ECO:0000313" key="4">
    <source>
        <dbReference type="EMBL" id="TCV20340.1"/>
    </source>
</evidence>
<feature type="domain" description="Transposase IS110-like N-terminal" evidence="2">
    <location>
        <begin position="14"/>
        <end position="157"/>
    </location>
</feature>
<dbReference type="InterPro" id="IPR003346">
    <property type="entry name" value="Transposase_20"/>
</dbReference>
<gene>
    <name evidence="4" type="ORF">EDC17_100247</name>
</gene>
<sequence>MAVSGLPFILDRGCGLDVHKDTVVATIKGSDFDTETKTFLTFTDDLYSLVEWVQSHSIRQVAMESTGVYWRPVYAVLEDYFDILLVNARHIKNVPGQKTDKKDSEWITKLLLSGLLKGSFIPPQHIRELRELYRHTRKLIAMRTAEKNRLQNILESANIKLRSVVSDVFGVSAMKMVRAMAEGPSDPLILANMAKGSLVKKHAELLKALTGKITDHHRFMLNLILQSIDHINLQIAQLEAQMEQYTRLMKQELELLKSIPGVSSRVALGIVSEIGTDMTHFATHQNLASSVGVCPGNNESAGKKYSSKITHGNKYLKTTLVEAAWVASRSKANPLLAVKHHQIAARRGQKKATIAIAHKILIAAYHVLRDKEPYQLHPQDIKIVENRRLKKIKRLQKQLSNLKNTSYK</sequence>
<feature type="coiled-coil region" evidence="1">
    <location>
        <begin position="221"/>
        <end position="255"/>
    </location>
</feature>
<dbReference type="NCBIfam" id="NF033542">
    <property type="entry name" value="transpos_IS110"/>
    <property type="match status" value="1"/>
</dbReference>
<name>A0A4R3W2K0_9SPHI</name>
<evidence type="ECO:0000313" key="5">
    <source>
        <dbReference type="Proteomes" id="UP000295197"/>
    </source>
</evidence>
<evidence type="ECO:0000256" key="1">
    <source>
        <dbReference type="SAM" id="Coils"/>
    </source>
</evidence>